<reference evidence="3" key="1">
    <citation type="submission" date="2025-08" db="UniProtKB">
        <authorList>
            <consortium name="RefSeq"/>
        </authorList>
    </citation>
    <scope>IDENTIFICATION</scope>
    <source>
        <tissue evidence="3">Testes</tissue>
    </source>
</reference>
<feature type="compositionally biased region" description="Basic residues" evidence="1">
    <location>
        <begin position="1"/>
        <end position="11"/>
    </location>
</feature>
<dbReference type="GeneID" id="102802083"/>
<feature type="region of interest" description="Disordered" evidence="1">
    <location>
        <begin position="1"/>
        <end position="33"/>
    </location>
</feature>
<evidence type="ECO:0000256" key="1">
    <source>
        <dbReference type="SAM" id="MobiDB-lite"/>
    </source>
</evidence>
<protein>
    <submittedName>
        <fullName evidence="3">Uncharacterized protein LOC102802083</fullName>
    </submittedName>
</protein>
<accession>A0ABM0MVN6</accession>
<name>A0ABM0MVN6_SACKO</name>
<dbReference type="Proteomes" id="UP000694865">
    <property type="component" value="Unplaced"/>
</dbReference>
<proteinExistence type="predicted"/>
<evidence type="ECO:0000313" key="2">
    <source>
        <dbReference type="Proteomes" id="UP000694865"/>
    </source>
</evidence>
<dbReference type="RefSeq" id="XP_006824077.1">
    <property type="nucleotide sequence ID" value="XM_006824014.1"/>
</dbReference>
<evidence type="ECO:0000313" key="3">
    <source>
        <dbReference type="RefSeq" id="XP_006824077.1"/>
    </source>
</evidence>
<gene>
    <name evidence="3" type="primary">LOC102802083</name>
</gene>
<keyword evidence="2" id="KW-1185">Reference proteome</keyword>
<organism evidence="2 3">
    <name type="scientific">Saccoglossus kowalevskii</name>
    <name type="common">Acorn worm</name>
    <dbReference type="NCBI Taxonomy" id="10224"/>
    <lineage>
        <taxon>Eukaryota</taxon>
        <taxon>Metazoa</taxon>
        <taxon>Hemichordata</taxon>
        <taxon>Enteropneusta</taxon>
        <taxon>Harrimaniidae</taxon>
        <taxon>Saccoglossus</taxon>
    </lineage>
</organism>
<sequence>MRGSRSAHSRQQKREVQSRGGAHSAFHSISTQPLREKKAEVIKNLKYLEDENQRLTDFMKKLGVLVEKIKHKGALIKHDIASECDNLVKIIEKKKRSMMYQVDKQQSAKVRELEVQLTGCRRVFSSSHSVVVRTNRDLQHLSSQAFLNKGDILIAE</sequence>